<organism evidence="1 2">
    <name type="scientific">Brachionus plicatilis</name>
    <name type="common">Marine rotifer</name>
    <name type="synonym">Brachionus muelleri</name>
    <dbReference type="NCBI Taxonomy" id="10195"/>
    <lineage>
        <taxon>Eukaryota</taxon>
        <taxon>Metazoa</taxon>
        <taxon>Spiralia</taxon>
        <taxon>Gnathifera</taxon>
        <taxon>Rotifera</taxon>
        <taxon>Eurotatoria</taxon>
        <taxon>Monogononta</taxon>
        <taxon>Pseudotrocha</taxon>
        <taxon>Ploima</taxon>
        <taxon>Brachionidae</taxon>
        <taxon>Brachionus</taxon>
    </lineage>
</organism>
<name>A0A3M7Q557_BRAPC</name>
<proteinExistence type="predicted"/>
<dbReference type="AlphaFoldDB" id="A0A3M7Q557"/>
<protein>
    <submittedName>
        <fullName evidence="1">Uncharacterized protein</fullName>
    </submittedName>
</protein>
<dbReference type="EMBL" id="REGN01007433">
    <property type="protein sequence ID" value="RNA06334.1"/>
    <property type="molecule type" value="Genomic_DNA"/>
</dbReference>
<reference evidence="1 2" key="1">
    <citation type="journal article" date="2018" name="Sci. Rep.">
        <title>Genomic signatures of local adaptation to the degree of environmental predictability in rotifers.</title>
        <authorList>
            <person name="Franch-Gras L."/>
            <person name="Hahn C."/>
            <person name="Garcia-Roger E.M."/>
            <person name="Carmona M.J."/>
            <person name="Serra M."/>
            <person name="Gomez A."/>
        </authorList>
    </citation>
    <scope>NUCLEOTIDE SEQUENCE [LARGE SCALE GENOMIC DNA]</scope>
    <source>
        <strain evidence="1">HYR1</strain>
    </source>
</reference>
<accession>A0A3M7Q557</accession>
<evidence type="ECO:0000313" key="2">
    <source>
        <dbReference type="Proteomes" id="UP000276133"/>
    </source>
</evidence>
<keyword evidence="2" id="KW-1185">Reference proteome</keyword>
<dbReference type="Proteomes" id="UP000276133">
    <property type="component" value="Unassembled WGS sequence"/>
</dbReference>
<comment type="caution">
    <text evidence="1">The sequence shown here is derived from an EMBL/GenBank/DDBJ whole genome shotgun (WGS) entry which is preliminary data.</text>
</comment>
<gene>
    <name evidence="1" type="ORF">BpHYR1_015255</name>
</gene>
<evidence type="ECO:0000313" key="1">
    <source>
        <dbReference type="EMBL" id="RNA06334.1"/>
    </source>
</evidence>
<sequence length="60" mass="6887">MKVICIFENHRKSILKNFHLPPAKVFTLEAPTNFSDASSVPIFTKHIPICWFIEKDAVIC</sequence>